<gene>
    <name evidence="8" type="ORF">FOZ60_003604</name>
</gene>
<feature type="transmembrane region" description="Helical" evidence="7">
    <location>
        <begin position="740"/>
        <end position="769"/>
    </location>
</feature>
<evidence type="ECO:0000256" key="3">
    <source>
        <dbReference type="ARBA" id="ARBA00022692"/>
    </source>
</evidence>
<feature type="region of interest" description="Disordered" evidence="6">
    <location>
        <begin position="163"/>
        <end position="184"/>
    </location>
</feature>
<evidence type="ECO:0008006" key="10">
    <source>
        <dbReference type="Google" id="ProtNLM"/>
    </source>
</evidence>
<feature type="transmembrane region" description="Helical" evidence="7">
    <location>
        <begin position="59"/>
        <end position="77"/>
    </location>
</feature>
<comment type="subcellular location">
    <subcellularLocation>
        <location evidence="1">Membrane</location>
        <topology evidence="1">Multi-pass membrane protein</topology>
    </subcellularLocation>
</comment>
<evidence type="ECO:0000313" key="8">
    <source>
        <dbReference type="EMBL" id="KAF4687680.1"/>
    </source>
</evidence>
<dbReference type="InterPro" id="IPR002549">
    <property type="entry name" value="AI-2E-like"/>
</dbReference>
<feature type="transmembrane region" description="Helical" evidence="7">
    <location>
        <begin position="712"/>
        <end position="734"/>
    </location>
</feature>
<keyword evidence="4 7" id="KW-1133">Transmembrane helix</keyword>
<evidence type="ECO:0000256" key="7">
    <source>
        <dbReference type="SAM" id="Phobius"/>
    </source>
</evidence>
<dbReference type="Proteomes" id="UP000541610">
    <property type="component" value="Unassembled WGS sequence"/>
</dbReference>
<reference evidence="8 9" key="1">
    <citation type="submission" date="2020-04" db="EMBL/GenBank/DDBJ databases">
        <title>Perkinsus olseni comparative genomics.</title>
        <authorList>
            <person name="Bogema D.R."/>
        </authorList>
    </citation>
    <scope>NUCLEOTIDE SEQUENCE [LARGE SCALE GENOMIC DNA]</scope>
    <source>
        <strain evidence="8">00978-12</strain>
    </source>
</reference>
<dbReference type="Pfam" id="PF01594">
    <property type="entry name" value="AI-2E_transport"/>
    <property type="match status" value="1"/>
</dbReference>
<organism evidence="8 9">
    <name type="scientific">Perkinsus olseni</name>
    <name type="common">Perkinsus atlanticus</name>
    <dbReference type="NCBI Taxonomy" id="32597"/>
    <lineage>
        <taxon>Eukaryota</taxon>
        <taxon>Sar</taxon>
        <taxon>Alveolata</taxon>
        <taxon>Perkinsozoa</taxon>
        <taxon>Perkinsea</taxon>
        <taxon>Perkinsida</taxon>
        <taxon>Perkinsidae</taxon>
        <taxon>Perkinsus</taxon>
    </lineage>
</organism>
<evidence type="ECO:0000256" key="4">
    <source>
        <dbReference type="ARBA" id="ARBA00022989"/>
    </source>
</evidence>
<evidence type="ECO:0000256" key="1">
    <source>
        <dbReference type="ARBA" id="ARBA00004141"/>
    </source>
</evidence>
<evidence type="ECO:0000256" key="5">
    <source>
        <dbReference type="ARBA" id="ARBA00023136"/>
    </source>
</evidence>
<dbReference type="PANTHER" id="PTHR21716">
    <property type="entry name" value="TRANSMEMBRANE PROTEIN"/>
    <property type="match status" value="1"/>
</dbReference>
<feature type="transmembrane region" description="Helical" evidence="7">
    <location>
        <begin position="410"/>
        <end position="433"/>
    </location>
</feature>
<dbReference type="PANTHER" id="PTHR21716:SF4">
    <property type="entry name" value="TRANSMEMBRANE PROTEIN 245"/>
    <property type="match status" value="1"/>
</dbReference>
<feature type="compositionally biased region" description="Basic residues" evidence="6">
    <location>
        <begin position="299"/>
        <end position="311"/>
    </location>
</feature>
<accession>A0A7J6NVS9</accession>
<dbReference type="EMBL" id="JABANP010000177">
    <property type="protein sequence ID" value="KAF4687680.1"/>
    <property type="molecule type" value="Genomic_DNA"/>
</dbReference>
<evidence type="ECO:0000256" key="2">
    <source>
        <dbReference type="ARBA" id="ARBA00009773"/>
    </source>
</evidence>
<dbReference type="GO" id="GO:0016020">
    <property type="term" value="C:membrane"/>
    <property type="evidence" value="ECO:0007669"/>
    <property type="project" value="UniProtKB-SubCell"/>
</dbReference>
<keyword evidence="3 7" id="KW-0812">Transmembrane</keyword>
<evidence type="ECO:0000313" key="9">
    <source>
        <dbReference type="Proteomes" id="UP000541610"/>
    </source>
</evidence>
<feature type="transmembrane region" description="Helical" evidence="7">
    <location>
        <begin position="651"/>
        <end position="675"/>
    </location>
</feature>
<keyword evidence="5 7" id="KW-0472">Membrane</keyword>
<feature type="transmembrane region" description="Helical" evidence="7">
    <location>
        <begin position="258"/>
        <end position="282"/>
    </location>
</feature>
<comment type="similarity">
    <text evidence="2">Belongs to the autoinducer-2 exporter (AI-2E) (TC 2.A.86) family.</text>
</comment>
<feature type="transmembrane region" description="Helical" evidence="7">
    <location>
        <begin position="83"/>
        <end position="102"/>
    </location>
</feature>
<name>A0A7J6NVS9_PEROL</name>
<sequence length="921" mass="101334">MSGPSSVHDARGPDGKKYQDDVNLVHAFTEALYDHEVRLERHLTRVVYESSRASAQPSMWVRAYLVILLCIGVTALLGLNYVLLYPFLQTLFWVIVAYLLLFPPKQVIKSVLLNLFHIPQITVRSPQEWRSGRRSRPSGSVLVYRDDATSTNRGDHHAVTAQFTEDEESTAAPSLLQSRGRGVDAPLSPSRAILKMSLRQAMDAVTVLYRCLVYVLLPRDDGGSSLYFRILWRAVILYLYFWKFAWAFPALYSAIFRYVSIIGVSILVVRWLCGLGKVFLYLHKSRRRTRSSVAGSSTRRSRSRSRSRKVSGGRQSTTPRGMEACREDRPDDDNSVAASESPSCESSSEGPPSDPDSIDDPTSVAEDGGSHTTLRRISQRIFTASYDGFLMMWSWCGRVCNNFIKSNADFISATSVMVLFSVLGTVLAAYIGYNISLEFAFLWDAIGSLFRGARSLLEMQALHPYKQYAELAYSAASDAVTHFIETDSVTTKTRDLYNYIEMILSGGATNASVPYVSSSSSAGDEVFLQCVGSFPGCTYAKGVEDIFDDSYTMGTSGHPAVPLGNTTEVARLLQDWNLKSLVTSPSMLLSAYKEVRQYYDAGANADGPVDRETEDSPTQNSAVTLVGSLLMDLLAASGHASLAGIQFSLSVVSGIVGTLVDSLFHFFFAVTALYYLLQSEQGGLHDYMATVLQVIDPSFYLYNIVRRALKAILYSAIKMSLFHAVYTWLVFSVFDCPVAYIPACIAFVIGLLPVVSPCLVSFFIVPYIFLSYDRGMAQVCGAIATVLNFLVWWYVGPAIYSEIPDANPWMSAVAVGLGVSWFGARGVILGPAIATVPFTLYTVASEWHAGKCGPSGLNRSASVSGLMTPKSDYKEEAFSVDNAKVPSVPSGLLEHLLRQAKESIEREFAGQQQMKAEDGND</sequence>
<feature type="transmembrane region" description="Helical" evidence="7">
    <location>
        <begin position="230"/>
        <end position="252"/>
    </location>
</feature>
<dbReference type="AlphaFoldDB" id="A0A7J6NVS9"/>
<proteinExistence type="inferred from homology"/>
<dbReference type="OrthoDB" id="438475at2759"/>
<feature type="region of interest" description="Disordered" evidence="6">
    <location>
        <begin position="291"/>
        <end position="370"/>
    </location>
</feature>
<comment type="caution">
    <text evidence="8">The sequence shown here is derived from an EMBL/GenBank/DDBJ whole genome shotgun (WGS) entry which is preliminary data.</text>
</comment>
<protein>
    <recommendedName>
        <fullName evidence="10">Transmembrane protein</fullName>
    </recommendedName>
</protein>
<feature type="transmembrane region" description="Helical" evidence="7">
    <location>
        <begin position="776"/>
        <end position="795"/>
    </location>
</feature>
<evidence type="ECO:0000256" key="6">
    <source>
        <dbReference type="SAM" id="MobiDB-lite"/>
    </source>
</evidence>
<feature type="compositionally biased region" description="Low complexity" evidence="6">
    <location>
        <begin position="339"/>
        <end position="351"/>
    </location>
</feature>